<dbReference type="Proteomes" id="UP001143391">
    <property type="component" value="Unassembled WGS sequence"/>
</dbReference>
<gene>
    <name evidence="3" type="ORF">NLU14_17295</name>
</gene>
<organism evidence="3 4">
    <name type="scientific">Marinobacter iranensis</name>
    <dbReference type="NCBI Taxonomy" id="2962607"/>
    <lineage>
        <taxon>Bacteria</taxon>
        <taxon>Pseudomonadati</taxon>
        <taxon>Pseudomonadota</taxon>
        <taxon>Gammaproteobacteria</taxon>
        <taxon>Pseudomonadales</taxon>
        <taxon>Marinobacteraceae</taxon>
        <taxon>Marinobacter</taxon>
    </lineage>
</organism>
<feature type="signal peptide" evidence="1">
    <location>
        <begin position="1"/>
        <end position="28"/>
    </location>
</feature>
<sequence>MATELTRRKFLMALAATGLSLRLPSLMAASTGETITRTIPSSGETLPAIGMGTWRTFNVGGDQYLIDQRTDVLKTFFDLGGTLVDSSPMYGSAAEVMGEALDTLNARDKLFSATKIWTGDGDATREQDRASRRKWGIERFDLQQVHNLVAWQAHLETLQQMKANGEVRYVGITTSHGRRHGDFERIMEAEPLDFVQLTYNVLDREAEERLLPLARERGIAVIVNRPFQGGSLFQRFQSEPLPSWAGEAGCGNWAEFFLKFILSHPAVTCAIPATTKVEHMKENMGAMVGPLPDEQQRSQMADYVAGL</sequence>
<dbReference type="EMBL" id="JANCMW010000012">
    <property type="protein sequence ID" value="MDF0751989.1"/>
    <property type="molecule type" value="Genomic_DNA"/>
</dbReference>
<keyword evidence="4" id="KW-1185">Reference proteome</keyword>
<dbReference type="PANTHER" id="PTHR43312">
    <property type="entry name" value="D-THREO-ALDOSE 1-DEHYDROGENASE"/>
    <property type="match status" value="1"/>
</dbReference>
<proteinExistence type="predicted"/>
<evidence type="ECO:0000313" key="3">
    <source>
        <dbReference type="EMBL" id="MDF0751989.1"/>
    </source>
</evidence>
<dbReference type="Pfam" id="PF00248">
    <property type="entry name" value="Aldo_ket_red"/>
    <property type="match status" value="1"/>
</dbReference>
<name>A0ABT5YE83_9GAMM</name>
<dbReference type="InterPro" id="IPR036812">
    <property type="entry name" value="NAD(P)_OxRdtase_dom_sf"/>
</dbReference>
<dbReference type="PANTHER" id="PTHR43312:SF1">
    <property type="entry name" value="NADP-DEPENDENT OXIDOREDUCTASE DOMAIN-CONTAINING PROTEIN"/>
    <property type="match status" value="1"/>
</dbReference>
<feature type="chain" id="PRO_5045093498" evidence="1">
    <location>
        <begin position="29"/>
        <end position="307"/>
    </location>
</feature>
<dbReference type="SUPFAM" id="SSF51430">
    <property type="entry name" value="NAD(P)-linked oxidoreductase"/>
    <property type="match status" value="1"/>
</dbReference>
<dbReference type="CDD" id="cd19095">
    <property type="entry name" value="AKR_PA4992-like"/>
    <property type="match status" value="1"/>
</dbReference>
<evidence type="ECO:0000259" key="2">
    <source>
        <dbReference type="Pfam" id="PF00248"/>
    </source>
</evidence>
<evidence type="ECO:0000256" key="1">
    <source>
        <dbReference type="SAM" id="SignalP"/>
    </source>
</evidence>
<dbReference type="RefSeq" id="WP_275708826.1">
    <property type="nucleotide sequence ID" value="NZ_JANCMW010000012.1"/>
</dbReference>
<comment type="caution">
    <text evidence="3">The sequence shown here is derived from an EMBL/GenBank/DDBJ whole genome shotgun (WGS) entry which is preliminary data.</text>
</comment>
<reference evidence="3" key="1">
    <citation type="submission" date="2022-07" db="EMBL/GenBank/DDBJ databases">
        <title>Marinobacter iranensis a new bacterium isolate from a hipersaline lake in Iran.</title>
        <authorList>
            <person name="Mohammad A.M.A."/>
            <person name="Cristina S.-P."/>
            <person name="Antonio V."/>
        </authorList>
    </citation>
    <scope>NUCLEOTIDE SEQUENCE</scope>
    <source>
        <strain evidence="3">71-i</strain>
    </source>
</reference>
<dbReference type="PROSITE" id="PS51318">
    <property type="entry name" value="TAT"/>
    <property type="match status" value="1"/>
</dbReference>
<dbReference type="InterPro" id="IPR053135">
    <property type="entry name" value="AKR2_Oxidoreductase"/>
</dbReference>
<accession>A0ABT5YE83</accession>
<dbReference type="InterPro" id="IPR023210">
    <property type="entry name" value="NADP_OxRdtase_dom"/>
</dbReference>
<protein>
    <submittedName>
        <fullName evidence="3">Aldo/keto reductase</fullName>
    </submittedName>
</protein>
<dbReference type="InterPro" id="IPR006311">
    <property type="entry name" value="TAT_signal"/>
</dbReference>
<evidence type="ECO:0000313" key="4">
    <source>
        <dbReference type="Proteomes" id="UP001143391"/>
    </source>
</evidence>
<dbReference type="Gene3D" id="3.20.20.100">
    <property type="entry name" value="NADP-dependent oxidoreductase domain"/>
    <property type="match status" value="1"/>
</dbReference>
<keyword evidence="1" id="KW-0732">Signal</keyword>
<feature type="domain" description="NADP-dependent oxidoreductase" evidence="2">
    <location>
        <begin position="48"/>
        <end position="295"/>
    </location>
</feature>